<keyword evidence="1" id="KW-1133">Transmembrane helix</keyword>
<dbReference type="EnsemblMetazoa" id="AALB016161-RA">
    <property type="protein sequence ID" value="AALB016161-PA"/>
    <property type="gene ID" value="AALB016161"/>
</dbReference>
<feature type="transmembrane region" description="Helical" evidence="1">
    <location>
        <begin position="137"/>
        <end position="160"/>
    </location>
</feature>
<accession>A0A8W7K7L2</accession>
<keyword evidence="1" id="KW-0812">Transmembrane</keyword>
<dbReference type="GeneID" id="118467368"/>
<dbReference type="Pfam" id="PF24985">
    <property type="entry name" value="DUF7775"/>
    <property type="match status" value="1"/>
</dbReference>
<dbReference type="Proteomes" id="UP000069272">
    <property type="component" value="Chromosome 3L"/>
</dbReference>
<sequence length="214" mass="25066">MPEIVDDSYLRVERIRQKQQAYLGMRLVEAICCLICAFVHIEGFLHYQEPFPHEMFFCGLYAGYFLISFYGFLFHIWKCCALNYLAESIISGSGFLLFIVSAFVSMYHAETDIHLQYLSDDEEGYHRFFVYCRLQSLGATITAQIFLVHCCLSMDLAGYVEKLRRLLMSEINDPNALPCNEACEELRLHPFWISMWTTMLNNMPCECYKQDRTE</sequence>
<reference evidence="3" key="2">
    <citation type="submission" date="2022-08" db="UniProtKB">
        <authorList>
            <consortium name="EnsemblMetazoa"/>
        </authorList>
    </citation>
    <scope>IDENTIFICATION</scope>
    <source>
        <strain evidence="3">STECLA/ALBI9_A</strain>
    </source>
</reference>
<proteinExistence type="predicted"/>
<feature type="domain" description="DUF7775" evidence="2">
    <location>
        <begin position="20"/>
        <end position="157"/>
    </location>
</feature>
<dbReference type="InterPro" id="IPR056677">
    <property type="entry name" value="DUF7775"/>
</dbReference>
<dbReference type="PANTHER" id="PTHR41152:SF8">
    <property type="entry name" value="AT26438P-RELATED"/>
    <property type="match status" value="1"/>
</dbReference>
<feature type="transmembrane region" description="Helical" evidence="1">
    <location>
        <begin position="89"/>
        <end position="109"/>
    </location>
</feature>
<dbReference type="PANTHER" id="PTHR41152">
    <property type="entry name" value="AT26438P-RELATED"/>
    <property type="match status" value="1"/>
</dbReference>
<keyword evidence="1" id="KW-0472">Membrane</keyword>
<reference evidence="3 4" key="1">
    <citation type="journal article" date="2017" name="G3 (Bethesda)">
        <title>The Physical Genome Mapping of Anopheles albimanus Corrected Scaffold Misassemblies and Identified Interarm Rearrangements in Genus Anopheles.</title>
        <authorList>
            <person name="Artemov G.N."/>
            <person name="Peery A.N."/>
            <person name="Jiang X."/>
            <person name="Tu Z."/>
            <person name="Stegniy V.N."/>
            <person name="Sharakhova M.V."/>
            <person name="Sharakhov I.V."/>
        </authorList>
    </citation>
    <scope>NUCLEOTIDE SEQUENCE [LARGE SCALE GENOMIC DNA]</scope>
    <source>
        <strain evidence="3 4">ALBI9_A</strain>
    </source>
</reference>
<dbReference type="OrthoDB" id="7789408at2759"/>
<feature type="transmembrane region" description="Helical" evidence="1">
    <location>
        <begin position="21"/>
        <end position="41"/>
    </location>
</feature>
<evidence type="ECO:0000259" key="2">
    <source>
        <dbReference type="Pfam" id="PF24985"/>
    </source>
</evidence>
<dbReference type="AlphaFoldDB" id="A0A8W7K7L2"/>
<evidence type="ECO:0000313" key="3">
    <source>
        <dbReference type="EnsemblMetazoa" id="AALB016161-PA"/>
    </source>
</evidence>
<organism evidence="3 4">
    <name type="scientific">Anopheles albimanus</name>
    <name type="common">New world malaria mosquito</name>
    <dbReference type="NCBI Taxonomy" id="7167"/>
    <lineage>
        <taxon>Eukaryota</taxon>
        <taxon>Metazoa</taxon>
        <taxon>Ecdysozoa</taxon>
        <taxon>Arthropoda</taxon>
        <taxon>Hexapoda</taxon>
        <taxon>Insecta</taxon>
        <taxon>Pterygota</taxon>
        <taxon>Neoptera</taxon>
        <taxon>Endopterygota</taxon>
        <taxon>Diptera</taxon>
        <taxon>Nematocera</taxon>
        <taxon>Culicoidea</taxon>
        <taxon>Culicidae</taxon>
        <taxon>Anophelinae</taxon>
        <taxon>Anopheles</taxon>
    </lineage>
</organism>
<evidence type="ECO:0000256" key="1">
    <source>
        <dbReference type="SAM" id="Phobius"/>
    </source>
</evidence>
<dbReference type="KEGG" id="aali:118467368"/>
<evidence type="ECO:0000313" key="4">
    <source>
        <dbReference type="Proteomes" id="UP000069272"/>
    </source>
</evidence>
<name>A0A8W7K7L2_ANOAL</name>
<dbReference type="RefSeq" id="XP_035793669.1">
    <property type="nucleotide sequence ID" value="XM_035937776.1"/>
</dbReference>
<keyword evidence="4" id="KW-1185">Reference proteome</keyword>
<feature type="transmembrane region" description="Helical" evidence="1">
    <location>
        <begin position="61"/>
        <end position="77"/>
    </location>
</feature>
<protein>
    <recommendedName>
        <fullName evidence="2">DUF7775 domain-containing protein</fullName>
    </recommendedName>
</protein>